<dbReference type="InParanoid" id="D2V368"/>
<sequence>MNNIARLTLLCVFLVCFVYCSSSSLVEATSSSCRSPADTSSSSAKRGATVLHQSEMEEIIESELLSLHAEGLNAEDMEYLALLTQEQINTLGFGRRLRRAFRRVGRIVRRIGRAVARIAKGLLRGVFRLFRRRSRAIIENSVANFNGYTGPHRDTLESRRPFVGGGAQRTAVAAAVVLRRRRGFGRRFLRAVRRLGNAAKRAHFGVRGAVRAVRRFGRAALRKINEQSLKRRGKVGRFFSAISRTIAKRSMKKKMEALENQEPAANGKPVNCVACRVDCLKEYGTVDGGSMFSSCGQRYYYYGCQAVSPCFQTKTASDDEIEGMVGICAYRNGCKFKSKWRLVGENQIVTDRLVGRIRASGQNPESPSDTSSSSGKRGAAATLETELNELIEAELLNAHVTLAEQGLTEEDLEYFTQLTTEHVHNTLLFRRLFRRIGRIVRRIGRAIGRAFRAIGGIFRRRRAREIIMNSVKDFNGFTGPNREALELRRPFVGGGAQRTAAVVASAATTLGFFRRRRSHRRRAVLMPIVNNNRIVSTKPFRVPVSRPVSQPAFVARGRIGRIGRIGRRRVAAPVNAPAAVGRSRRGRRTSIFTKIGQGIKGIAGRVKKAADKVKGSLKSKMEALEKSNANDGNHPVNCVACRVDCLKEYSTIDGSMFSSCGQRYYYYGCQAVKPCFQTSTASDDEIEGMIGICAYRNDCKFKGEWKEVSDNQLVADKLVGRIRGAGQNPE</sequence>
<name>D2V368_NAEGR</name>
<dbReference type="KEGG" id="ngr:NAEGRDRAFT_56981"/>
<protein>
    <submittedName>
        <fullName evidence="3">Uncharacterized protein</fullName>
    </submittedName>
</protein>
<feature type="compositionally biased region" description="Low complexity" evidence="1">
    <location>
        <begin position="366"/>
        <end position="378"/>
    </location>
</feature>
<dbReference type="RefSeq" id="XP_002681468.1">
    <property type="nucleotide sequence ID" value="XM_002681422.1"/>
</dbReference>
<feature type="region of interest" description="Disordered" evidence="1">
    <location>
        <begin position="30"/>
        <end position="49"/>
    </location>
</feature>
<evidence type="ECO:0000256" key="1">
    <source>
        <dbReference type="SAM" id="MobiDB-lite"/>
    </source>
</evidence>
<feature type="region of interest" description="Disordered" evidence="1">
    <location>
        <begin position="359"/>
        <end position="378"/>
    </location>
</feature>
<feature type="signal peptide" evidence="2">
    <location>
        <begin position="1"/>
        <end position="23"/>
    </location>
</feature>
<dbReference type="VEuPathDB" id="AmoebaDB:NAEGRDRAFT_56981"/>
<organism evidence="4">
    <name type="scientific">Naegleria gruberi</name>
    <name type="common">Amoeba</name>
    <dbReference type="NCBI Taxonomy" id="5762"/>
    <lineage>
        <taxon>Eukaryota</taxon>
        <taxon>Discoba</taxon>
        <taxon>Heterolobosea</taxon>
        <taxon>Tetramitia</taxon>
        <taxon>Eutetramitia</taxon>
        <taxon>Vahlkampfiidae</taxon>
        <taxon>Naegleria</taxon>
    </lineage>
</organism>
<feature type="chain" id="PRO_5003037253" evidence="2">
    <location>
        <begin position="24"/>
        <end position="730"/>
    </location>
</feature>
<accession>D2V368</accession>
<gene>
    <name evidence="3" type="ORF">NAEGRDRAFT_56981</name>
</gene>
<dbReference type="EMBL" id="GG738850">
    <property type="protein sequence ID" value="EFC48724.1"/>
    <property type="molecule type" value="Genomic_DNA"/>
</dbReference>
<evidence type="ECO:0000313" key="4">
    <source>
        <dbReference type="Proteomes" id="UP000006671"/>
    </source>
</evidence>
<dbReference type="Proteomes" id="UP000006671">
    <property type="component" value="Unassembled WGS sequence"/>
</dbReference>
<feature type="compositionally biased region" description="Polar residues" evidence="1">
    <location>
        <begin position="33"/>
        <end position="44"/>
    </location>
</feature>
<reference evidence="3 4" key="1">
    <citation type="journal article" date="2010" name="Cell">
        <title>The genome of Naegleria gruberi illuminates early eukaryotic versatility.</title>
        <authorList>
            <person name="Fritz-Laylin L.K."/>
            <person name="Prochnik S.E."/>
            <person name="Ginger M.L."/>
            <person name="Dacks J.B."/>
            <person name="Carpenter M.L."/>
            <person name="Field M.C."/>
            <person name="Kuo A."/>
            <person name="Paredez A."/>
            <person name="Chapman J."/>
            <person name="Pham J."/>
            <person name="Shu S."/>
            <person name="Neupane R."/>
            <person name="Cipriano M."/>
            <person name="Mancuso J."/>
            <person name="Tu H."/>
            <person name="Salamov A."/>
            <person name="Lindquist E."/>
            <person name="Shapiro H."/>
            <person name="Lucas S."/>
            <person name="Grigoriev I.V."/>
            <person name="Cande W.Z."/>
            <person name="Fulton C."/>
            <person name="Rokhsar D.S."/>
            <person name="Dawson S.C."/>
        </authorList>
    </citation>
    <scope>NUCLEOTIDE SEQUENCE [LARGE SCALE GENOMIC DNA]</scope>
    <source>
        <strain evidence="3 4">NEG-M</strain>
    </source>
</reference>
<dbReference type="AlphaFoldDB" id="D2V368"/>
<evidence type="ECO:0000256" key="2">
    <source>
        <dbReference type="SAM" id="SignalP"/>
    </source>
</evidence>
<keyword evidence="2" id="KW-0732">Signal</keyword>
<evidence type="ECO:0000313" key="3">
    <source>
        <dbReference type="EMBL" id="EFC48724.1"/>
    </source>
</evidence>
<keyword evidence="4" id="KW-1185">Reference proteome</keyword>
<proteinExistence type="predicted"/>
<dbReference type="GeneID" id="8852443"/>